<dbReference type="InterPro" id="IPR003738">
    <property type="entry name" value="SRAP"/>
</dbReference>
<evidence type="ECO:0000313" key="10">
    <source>
        <dbReference type="Proteomes" id="UP000295689"/>
    </source>
</evidence>
<dbReference type="GO" id="GO:0016829">
    <property type="term" value="F:lyase activity"/>
    <property type="evidence" value="ECO:0007669"/>
    <property type="project" value="UniProtKB-KW"/>
</dbReference>
<evidence type="ECO:0000256" key="6">
    <source>
        <dbReference type="ARBA" id="ARBA00023125"/>
    </source>
</evidence>
<accession>A0A4R2B8Q9</accession>
<evidence type="ECO:0000256" key="1">
    <source>
        <dbReference type="ARBA" id="ARBA00008136"/>
    </source>
</evidence>
<evidence type="ECO:0000256" key="2">
    <source>
        <dbReference type="ARBA" id="ARBA00022670"/>
    </source>
</evidence>
<proteinExistence type="inferred from homology"/>
<dbReference type="Gene3D" id="3.90.1680.10">
    <property type="entry name" value="SOS response associated peptidase-like"/>
    <property type="match status" value="1"/>
</dbReference>
<evidence type="ECO:0000256" key="3">
    <source>
        <dbReference type="ARBA" id="ARBA00022763"/>
    </source>
</evidence>
<dbReference type="GO" id="GO:0006508">
    <property type="term" value="P:proteolysis"/>
    <property type="evidence" value="ECO:0007669"/>
    <property type="project" value="UniProtKB-KW"/>
</dbReference>
<keyword evidence="6" id="KW-0238">DNA-binding</keyword>
<name>A0A4R2B8Q9_9BACI</name>
<comment type="similarity">
    <text evidence="1 8">Belongs to the SOS response-associated peptidase family.</text>
</comment>
<keyword evidence="5" id="KW-0190">Covalent protein-DNA linkage</keyword>
<dbReference type="SUPFAM" id="SSF143081">
    <property type="entry name" value="BB1717-like"/>
    <property type="match status" value="1"/>
</dbReference>
<organism evidence="9 10">
    <name type="scientific">Mesobacillus foraminis</name>
    <dbReference type="NCBI Taxonomy" id="279826"/>
    <lineage>
        <taxon>Bacteria</taxon>
        <taxon>Bacillati</taxon>
        <taxon>Bacillota</taxon>
        <taxon>Bacilli</taxon>
        <taxon>Bacillales</taxon>
        <taxon>Bacillaceae</taxon>
        <taxon>Mesobacillus</taxon>
    </lineage>
</organism>
<keyword evidence="2 8" id="KW-0645">Protease</keyword>
<dbReference type="EC" id="3.4.-.-" evidence="8"/>
<evidence type="ECO:0000313" key="9">
    <source>
        <dbReference type="EMBL" id="TCN22665.1"/>
    </source>
</evidence>
<evidence type="ECO:0000256" key="4">
    <source>
        <dbReference type="ARBA" id="ARBA00022801"/>
    </source>
</evidence>
<keyword evidence="3" id="KW-0227">DNA damage</keyword>
<evidence type="ECO:0000256" key="5">
    <source>
        <dbReference type="ARBA" id="ARBA00023124"/>
    </source>
</evidence>
<dbReference type="InterPro" id="IPR036590">
    <property type="entry name" value="SRAP-like"/>
</dbReference>
<keyword evidence="4 8" id="KW-0378">Hydrolase</keyword>
<dbReference type="GO" id="GO:0106300">
    <property type="term" value="P:protein-DNA covalent cross-linking repair"/>
    <property type="evidence" value="ECO:0007669"/>
    <property type="project" value="InterPro"/>
</dbReference>
<evidence type="ECO:0000256" key="8">
    <source>
        <dbReference type="RuleBase" id="RU364100"/>
    </source>
</evidence>
<dbReference type="GO" id="GO:0003697">
    <property type="term" value="F:single-stranded DNA binding"/>
    <property type="evidence" value="ECO:0007669"/>
    <property type="project" value="InterPro"/>
</dbReference>
<sequence>MVPYWAKDPKIGYKMINGRSEGIDKKSSFKNAFKKRRVLIPCSGFYEWKQSDEGKLPYRFIMKGQKPFAFAGIWETWTKGEFPLHSCSILTTQPNGVTKSVHESDYDIWMDPEYDDISSLMNSLFLMKRRRGTNTVCPPW</sequence>
<dbReference type="Proteomes" id="UP000295689">
    <property type="component" value="Unassembled WGS sequence"/>
</dbReference>
<dbReference type="Pfam" id="PF02586">
    <property type="entry name" value="SRAP"/>
    <property type="match status" value="1"/>
</dbReference>
<dbReference type="EMBL" id="SLVV01000010">
    <property type="protein sequence ID" value="TCN22665.1"/>
    <property type="molecule type" value="Genomic_DNA"/>
</dbReference>
<evidence type="ECO:0000256" key="7">
    <source>
        <dbReference type="ARBA" id="ARBA00023239"/>
    </source>
</evidence>
<dbReference type="PANTHER" id="PTHR13604:SF0">
    <property type="entry name" value="ABASIC SITE PROCESSING PROTEIN HMCES"/>
    <property type="match status" value="1"/>
</dbReference>
<protein>
    <recommendedName>
        <fullName evidence="8">Abasic site processing protein</fullName>
        <ecNumber evidence="8">3.4.-.-</ecNumber>
    </recommendedName>
</protein>
<comment type="caution">
    <text evidence="9">The sequence shown here is derived from an EMBL/GenBank/DDBJ whole genome shotgun (WGS) entry which is preliminary data.</text>
</comment>
<dbReference type="PANTHER" id="PTHR13604">
    <property type="entry name" value="DC12-RELATED"/>
    <property type="match status" value="1"/>
</dbReference>
<keyword evidence="7" id="KW-0456">Lyase</keyword>
<gene>
    <name evidence="9" type="ORF">EV146_110151</name>
</gene>
<reference evidence="9 10" key="1">
    <citation type="journal article" date="2015" name="Stand. Genomic Sci.">
        <title>Genomic Encyclopedia of Bacterial and Archaeal Type Strains, Phase III: the genomes of soil and plant-associated and newly described type strains.</title>
        <authorList>
            <person name="Whitman W.B."/>
            <person name="Woyke T."/>
            <person name="Klenk H.P."/>
            <person name="Zhou Y."/>
            <person name="Lilburn T.G."/>
            <person name="Beck B.J."/>
            <person name="De Vos P."/>
            <person name="Vandamme P."/>
            <person name="Eisen J.A."/>
            <person name="Garrity G."/>
            <person name="Hugenholtz P."/>
            <person name="Kyrpides N.C."/>
        </authorList>
    </citation>
    <scope>NUCLEOTIDE SEQUENCE [LARGE SCALE GENOMIC DNA]</scope>
    <source>
        <strain evidence="9 10">CV53</strain>
    </source>
</reference>
<keyword evidence="10" id="KW-1185">Reference proteome</keyword>
<dbReference type="GO" id="GO:0008233">
    <property type="term" value="F:peptidase activity"/>
    <property type="evidence" value="ECO:0007669"/>
    <property type="project" value="UniProtKB-KW"/>
</dbReference>
<dbReference type="AlphaFoldDB" id="A0A4R2B8Q9"/>